<gene>
    <name evidence="1" type="ORF">DPMN_029696</name>
</gene>
<dbReference type="AlphaFoldDB" id="A0A9D4LZ55"/>
<comment type="caution">
    <text evidence="1">The sequence shown here is derived from an EMBL/GenBank/DDBJ whole genome shotgun (WGS) entry which is preliminary data.</text>
</comment>
<dbReference type="Proteomes" id="UP000828390">
    <property type="component" value="Unassembled WGS sequence"/>
</dbReference>
<evidence type="ECO:0000313" key="2">
    <source>
        <dbReference type="Proteomes" id="UP000828390"/>
    </source>
</evidence>
<sequence>MNGTKPVQVTSFKNVGATLSMEQLHLGSNGNCHGDRSDGQTKYAVDKQLRHCPNKTRPLQAPRIFHPYVRLRDLNT</sequence>
<reference evidence="1" key="2">
    <citation type="submission" date="2020-11" db="EMBL/GenBank/DDBJ databases">
        <authorList>
            <person name="McCartney M.A."/>
            <person name="Auch B."/>
            <person name="Kono T."/>
            <person name="Mallez S."/>
            <person name="Becker A."/>
            <person name="Gohl D.M."/>
            <person name="Silverstein K.A.T."/>
            <person name="Koren S."/>
            <person name="Bechman K.B."/>
            <person name="Herman A."/>
            <person name="Abrahante J.E."/>
            <person name="Garbe J."/>
        </authorList>
    </citation>
    <scope>NUCLEOTIDE SEQUENCE</scope>
    <source>
        <strain evidence="1">Duluth1</strain>
        <tissue evidence="1">Whole animal</tissue>
    </source>
</reference>
<keyword evidence="2" id="KW-1185">Reference proteome</keyword>
<evidence type="ECO:0000313" key="1">
    <source>
        <dbReference type="EMBL" id="KAH3866599.1"/>
    </source>
</evidence>
<protein>
    <submittedName>
        <fullName evidence="1">Uncharacterized protein</fullName>
    </submittedName>
</protein>
<reference evidence="1" key="1">
    <citation type="journal article" date="2019" name="bioRxiv">
        <title>The Genome of the Zebra Mussel, Dreissena polymorpha: A Resource for Invasive Species Research.</title>
        <authorList>
            <person name="McCartney M.A."/>
            <person name="Auch B."/>
            <person name="Kono T."/>
            <person name="Mallez S."/>
            <person name="Zhang Y."/>
            <person name="Obille A."/>
            <person name="Becker A."/>
            <person name="Abrahante J.E."/>
            <person name="Garbe J."/>
            <person name="Badalamenti J.P."/>
            <person name="Herman A."/>
            <person name="Mangelson H."/>
            <person name="Liachko I."/>
            <person name="Sullivan S."/>
            <person name="Sone E.D."/>
            <person name="Koren S."/>
            <person name="Silverstein K.A.T."/>
            <person name="Beckman K.B."/>
            <person name="Gohl D.M."/>
        </authorList>
    </citation>
    <scope>NUCLEOTIDE SEQUENCE</scope>
    <source>
        <strain evidence="1">Duluth1</strain>
        <tissue evidence="1">Whole animal</tissue>
    </source>
</reference>
<accession>A0A9D4LZ55</accession>
<name>A0A9D4LZ55_DREPO</name>
<organism evidence="1 2">
    <name type="scientific">Dreissena polymorpha</name>
    <name type="common">Zebra mussel</name>
    <name type="synonym">Mytilus polymorpha</name>
    <dbReference type="NCBI Taxonomy" id="45954"/>
    <lineage>
        <taxon>Eukaryota</taxon>
        <taxon>Metazoa</taxon>
        <taxon>Spiralia</taxon>
        <taxon>Lophotrochozoa</taxon>
        <taxon>Mollusca</taxon>
        <taxon>Bivalvia</taxon>
        <taxon>Autobranchia</taxon>
        <taxon>Heteroconchia</taxon>
        <taxon>Euheterodonta</taxon>
        <taxon>Imparidentia</taxon>
        <taxon>Neoheterodontei</taxon>
        <taxon>Myida</taxon>
        <taxon>Dreissenoidea</taxon>
        <taxon>Dreissenidae</taxon>
        <taxon>Dreissena</taxon>
    </lineage>
</organism>
<dbReference type="EMBL" id="JAIWYP010000002">
    <property type="protein sequence ID" value="KAH3866599.1"/>
    <property type="molecule type" value="Genomic_DNA"/>
</dbReference>
<proteinExistence type="predicted"/>